<evidence type="ECO:0000313" key="3">
    <source>
        <dbReference type="Proteomes" id="UP001235343"/>
    </source>
</evidence>
<keyword evidence="3" id="KW-1185">Reference proteome</keyword>
<accession>A0ABT7LB49</accession>
<feature type="transmembrane region" description="Helical" evidence="1">
    <location>
        <begin position="79"/>
        <end position="97"/>
    </location>
</feature>
<name>A0ABT7LB49_9BACI</name>
<dbReference type="Proteomes" id="UP001235343">
    <property type="component" value="Unassembled WGS sequence"/>
</dbReference>
<comment type="caution">
    <text evidence="2">The sequence shown here is derived from an EMBL/GenBank/DDBJ whole genome shotgun (WGS) entry which is preliminary data.</text>
</comment>
<evidence type="ECO:0008006" key="4">
    <source>
        <dbReference type="Google" id="ProtNLM"/>
    </source>
</evidence>
<organism evidence="2 3">
    <name type="scientific">Aquibacillus rhizosphaerae</name>
    <dbReference type="NCBI Taxonomy" id="3051431"/>
    <lineage>
        <taxon>Bacteria</taxon>
        <taxon>Bacillati</taxon>
        <taxon>Bacillota</taxon>
        <taxon>Bacilli</taxon>
        <taxon>Bacillales</taxon>
        <taxon>Bacillaceae</taxon>
        <taxon>Aquibacillus</taxon>
    </lineage>
</organism>
<protein>
    <recommendedName>
        <fullName evidence="4">DUF4181 domain-containing protein</fullName>
    </recommendedName>
</protein>
<keyword evidence="1" id="KW-0812">Transmembrane</keyword>
<gene>
    <name evidence="2" type="ORF">QQS35_21870</name>
</gene>
<reference evidence="2 3" key="1">
    <citation type="submission" date="2023-06" db="EMBL/GenBank/DDBJ databases">
        <title>Aquibacillus rhizosphaerae LR5S19.</title>
        <authorList>
            <person name="Sun J.-Q."/>
        </authorList>
    </citation>
    <scope>NUCLEOTIDE SEQUENCE [LARGE SCALE GENOMIC DNA]</scope>
    <source>
        <strain evidence="2 3">LR5S19</strain>
    </source>
</reference>
<feature type="transmembrane region" description="Helical" evidence="1">
    <location>
        <begin position="21"/>
        <end position="39"/>
    </location>
</feature>
<keyword evidence="1" id="KW-0472">Membrane</keyword>
<evidence type="ECO:0000256" key="1">
    <source>
        <dbReference type="SAM" id="Phobius"/>
    </source>
</evidence>
<feature type="transmembrane region" description="Helical" evidence="1">
    <location>
        <begin position="45"/>
        <end position="67"/>
    </location>
</feature>
<dbReference type="RefSeq" id="WP_285934382.1">
    <property type="nucleotide sequence ID" value="NZ_JASTZU010000063.1"/>
</dbReference>
<sequence>MEETSTIKKFLFNSKEFKKTKTAISTIYSILLFVIQILFSGKVMIIALQLTMITFFFWSLTKIIFYNMAENKKLGITDVGLMIISIVALVIINNMLLPMI</sequence>
<keyword evidence="1" id="KW-1133">Transmembrane helix</keyword>
<proteinExistence type="predicted"/>
<evidence type="ECO:0000313" key="2">
    <source>
        <dbReference type="EMBL" id="MDL4843090.1"/>
    </source>
</evidence>
<dbReference type="EMBL" id="JASTZU010000063">
    <property type="protein sequence ID" value="MDL4843090.1"/>
    <property type="molecule type" value="Genomic_DNA"/>
</dbReference>